<proteinExistence type="predicted"/>
<dbReference type="InterPro" id="IPR039422">
    <property type="entry name" value="MarR/SlyA-like"/>
</dbReference>
<dbReference type="InterPro" id="IPR036388">
    <property type="entry name" value="WH-like_DNA-bd_sf"/>
</dbReference>
<accession>A0A0K2ZHE8</accession>
<sequence length="165" mass="18267">MGSFDQTERRVVFTCERYHAFPREPAVVIRLVKHLYKRIHANACVRLKAYGISPPEYDILMMLYGTPGECITPTEVAEAAGEKPANITRLTDSLCSKGLILRSASPEDRRKISMTLLPAGTALIEAMLPEVCSFLEEETAGLDEAEQVQLERLLKKMLAGIDSAA</sequence>
<dbReference type="EMBL" id="CXOI01000012">
    <property type="protein sequence ID" value="CTP83644.1"/>
    <property type="molecule type" value="Genomic_DNA"/>
</dbReference>
<keyword evidence="3" id="KW-1185">Reference proteome</keyword>
<dbReference type="PANTHER" id="PTHR33164:SF43">
    <property type="entry name" value="HTH-TYPE TRANSCRIPTIONAL REPRESSOR YETL"/>
    <property type="match status" value="1"/>
</dbReference>
<evidence type="ECO:0000259" key="1">
    <source>
        <dbReference type="PROSITE" id="PS50995"/>
    </source>
</evidence>
<dbReference type="RefSeq" id="WP_053834275.1">
    <property type="nucleotide sequence ID" value="NZ_CXOI01000012.1"/>
</dbReference>
<dbReference type="PRINTS" id="PR00598">
    <property type="entry name" value="HTHMARR"/>
</dbReference>
<dbReference type="InterPro" id="IPR036390">
    <property type="entry name" value="WH_DNA-bd_sf"/>
</dbReference>
<reference evidence="3" key="1">
    <citation type="submission" date="2015-07" db="EMBL/GenBank/DDBJ databases">
        <authorList>
            <person name="Wibberg D."/>
        </authorList>
    </citation>
    <scope>NUCLEOTIDE SEQUENCE [LARGE SCALE GENOMIC DNA]</scope>
</reference>
<gene>
    <name evidence="2" type="ORF">XTALMG727_0696</name>
</gene>
<name>A0A0K2ZHE8_9XANT</name>
<dbReference type="SMART" id="SM00347">
    <property type="entry name" value="HTH_MARR"/>
    <property type="match status" value="1"/>
</dbReference>
<dbReference type="InterPro" id="IPR000835">
    <property type="entry name" value="HTH_MarR-typ"/>
</dbReference>
<dbReference type="Gene3D" id="1.10.10.10">
    <property type="entry name" value="Winged helix-like DNA-binding domain superfamily/Winged helix DNA-binding domain"/>
    <property type="match status" value="1"/>
</dbReference>
<dbReference type="SUPFAM" id="SSF46785">
    <property type="entry name" value="Winged helix' DNA-binding domain"/>
    <property type="match status" value="1"/>
</dbReference>
<dbReference type="Proteomes" id="UP000046187">
    <property type="component" value="Unassembled WGS sequence"/>
</dbReference>
<evidence type="ECO:0000313" key="3">
    <source>
        <dbReference type="Proteomes" id="UP000046187"/>
    </source>
</evidence>
<dbReference type="GO" id="GO:0003700">
    <property type="term" value="F:DNA-binding transcription factor activity"/>
    <property type="evidence" value="ECO:0007669"/>
    <property type="project" value="InterPro"/>
</dbReference>
<feature type="domain" description="HTH marR-type" evidence="1">
    <location>
        <begin position="25"/>
        <end position="159"/>
    </location>
</feature>
<evidence type="ECO:0000313" key="2">
    <source>
        <dbReference type="EMBL" id="CTP83644.1"/>
    </source>
</evidence>
<dbReference type="PANTHER" id="PTHR33164">
    <property type="entry name" value="TRANSCRIPTIONAL REGULATOR, MARR FAMILY"/>
    <property type="match status" value="1"/>
</dbReference>
<dbReference type="PROSITE" id="PS50995">
    <property type="entry name" value="HTH_MARR_2"/>
    <property type="match status" value="1"/>
</dbReference>
<protein>
    <submittedName>
        <fullName evidence="2">MarR family transcriptional regulator</fullName>
    </submittedName>
</protein>
<dbReference type="Pfam" id="PF01047">
    <property type="entry name" value="MarR"/>
    <property type="match status" value="1"/>
</dbReference>
<dbReference type="GO" id="GO:0006950">
    <property type="term" value="P:response to stress"/>
    <property type="evidence" value="ECO:0007669"/>
    <property type="project" value="TreeGrafter"/>
</dbReference>
<dbReference type="AlphaFoldDB" id="A0A0K2ZHE8"/>
<organism evidence="2 3">
    <name type="scientific">Xanthomonas graminis pv. arrhenatheri LMG 727</name>
    <dbReference type="NCBI Taxonomy" id="1195923"/>
    <lineage>
        <taxon>Bacteria</taxon>
        <taxon>Pseudomonadati</taxon>
        <taxon>Pseudomonadota</taxon>
        <taxon>Gammaproteobacteria</taxon>
        <taxon>Lysobacterales</taxon>
        <taxon>Lysobacteraceae</taxon>
        <taxon>Xanthomonas</taxon>
        <taxon>Xanthomonas translucens group</taxon>
        <taxon>Xanthomonas graminis</taxon>
    </lineage>
</organism>